<dbReference type="InterPro" id="IPR036249">
    <property type="entry name" value="Thioredoxin-like_sf"/>
</dbReference>
<dbReference type="PANTHER" id="PTHR10681">
    <property type="entry name" value="THIOREDOXIN PEROXIDASE"/>
    <property type="match status" value="1"/>
</dbReference>
<dbReference type="InterPro" id="IPR013766">
    <property type="entry name" value="Thioredoxin_domain"/>
</dbReference>
<comment type="similarity">
    <text evidence="1">Belongs to the peroxiredoxin family. AhpC/Prx1 subfamily.</text>
</comment>
<dbReference type="Gene3D" id="3.40.30.10">
    <property type="entry name" value="Glutaredoxin"/>
    <property type="match status" value="1"/>
</dbReference>
<dbReference type="PANTHER" id="PTHR10681:SF128">
    <property type="entry name" value="THIOREDOXIN-DEPENDENT PEROXIDE REDUCTASE, MITOCHONDRIAL"/>
    <property type="match status" value="1"/>
</dbReference>
<dbReference type="InterPro" id="IPR024706">
    <property type="entry name" value="Peroxiredoxin_AhpC-typ"/>
</dbReference>
<protein>
    <recommendedName>
        <fullName evidence="3">Thioredoxin peroxidase</fullName>
    </recommendedName>
</protein>
<evidence type="ECO:0000313" key="7">
    <source>
        <dbReference type="Proteomes" id="UP000245712"/>
    </source>
</evidence>
<evidence type="ECO:0000256" key="2">
    <source>
        <dbReference type="ARBA" id="ARBA00023002"/>
    </source>
</evidence>
<keyword evidence="2" id="KW-0560">Oxidoreductase</keyword>
<organism evidence="6 7">
    <name type="scientific">Paraburkholderia unamae</name>
    <dbReference type="NCBI Taxonomy" id="219649"/>
    <lineage>
        <taxon>Bacteria</taxon>
        <taxon>Pseudomonadati</taxon>
        <taxon>Pseudomonadota</taxon>
        <taxon>Betaproteobacteria</taxon>
        <taxon>Burkholderiales</taxon>
        <taxon>Burkholderiaceae</taxon>
        <taxon>Paraburkholderia</taxon>
    </lineage>
</organism>
<feature type="domain" description="Thioredoxin" evidence="5">
    <location>
        <begin position="14"/>
        <end position="169"/>
    </location>
</feature>
<evidence type="ECO:0000256" key="4">
    <source>
        <dbReference type="ARBA" id="ARBA00037420"/>
    </source>
</evidence>
<evidence type="ECO:0000256" key="3">
    <source>
        <dbReference type="ARBA" id="ARBA00032824"/>
    </source>
</evidence>
<dbReference type="NCBIfam" id="NF009668">
    <property type="entry name" value="PRK13189.1"/>
    <property type="match status" value="1"/>
</dbReference>
<dbReference type="EMBL" id="QEOB01000003">
    <property type="protein sequence ID" value="PVX85602.1"/>
    <property type="molecule type" value="Genomic_DNA"/>
</dbReference>
<sequence>MHTMNDPLTVTRAIRIGDPAPEFRARTTCGERSLADYRGSWLLFFAHPADFTPVCTSEFVSLVKAQDKFDAIGCKLLGLSIDSLYAHLAWLRDIHEHFGVTVTFPIIEDPSMAVATAYGMLDPLAPDAAAIRASYVIDPEGIIRAITWYPLNVGRSVDEQLRLVRALQAADNASASTPEGWQPGMPMLELAPVSLDGALQSGQGSAPWYYRERPSP</sequence>
<dbReference type="InterPro" id="IPR000866">
    <property type="entry name" value="AhpC/TSA"/>
</dbReference>
<keyword evidence="7" id="KW-1185">Reference proteome</keyword>
<evidence type="ECO:0000256" key="1">
    <source>
        <dbReference type="ARBA" id="ARBA00009796"/>
    </source>
</evidence>
<dbReference type="Pfam" id="PF00578">
    <property type="entry name" value="AhpC-TSA"/>
    <property type="match status" value="1"/>
</dbReference>
<comment type="function">
    <text evidence="4">Thiol-specific peroxidase that catalyzes the reduction of hydrogen peroxide and organic hydroperoxides to water and alcohols, respectively. Plays a role in cell protection against oxidative stress by detoxifying peroxides.</text>
</comment>
<dbReference type="RefSeq" id="WP_112174625.1">
    <property type="nucleotide sequence ID" value="NZ_CAJZAT010000192.1"/>
</dbReference>
<dbReference type="PROSITE" id="PS51352">
    <property type="entry name" value="THIOREDOXIN_2"/>
    <property type="match status" value="1"/>
</dbReference>
<proteinExistence type="inferred from homology"/>
<dbReference type="Proteomes" id="UP000245712">
    <property type="component" value="Unassembled WGS sequence"/>
</dbReference>
<evidence type="ECO:0000313" key="6">
    <source>
        <dbReference type="EMBL" id="PVX85602.1"/>
    </source>
</evidence>
<gene>
    <name evidence="6" type="ORF">C7402_103179</name>
</gene>
<reference evidence="6 7" key="1">
    <citation type="submission" date="2018-05" db="EMBL/GenBank/DDBJ databases">
        <title>Genomic Encyclopedia of Type Strains, Phase IV (KMG-V): Genome sequencing to study the core and pangenomes of soil and plant-associated prokaryotes.</title>
        <authorList>
            <person name="Whitman W."/>
        </authorList>
    </citation>
    <scope>NUCLEOTIDE SEQUENCE [LARGE SCALE GENOMIC DNA]</scope>
    <source>
        <strain evidence="6 7">SCZa-39</strain>
    </source>
</reference>
<accession>A0ABX5KRU7</accession>
<comment type="caution">
    <text evidence="6">The sequence shown here is derived from an EMBL/GenBank/DDBJ whole genome shotgun (WGS) entry which is preliminary data.</text>
</comment>
<dbReference type="SUPFAM" id="SSF52833">
    <property type="entry name" value="Thioredoxin-like"/>
    <property type="match status" value="1"/>
</dbReference>
<dbReference type="PIRSF" id="PIRSF000239">
    <property type="entry name" value="AHPC"/>
    <property type="match status" value="1"/>
</dbReference>
<dbReference type="InterPro" id="IPR050217">
    <property type="entry name" value="Peroxiredoxin"/>
</dbReference>
<evidence type="ECO:0000259" key="5">
    <source>
        <dbReference type="PROSITE" id="PS51352"/>
    </source>
</evidence>
<name>A0ABX5KRU7_9BURK</name>